<name>A0A6A6BZ25_ZASCE</name>
<dbReference type="RefSeq" id="XP_033660854.1">
    <property type="nucleotide sequence ID" value="XM_033814453.1"/>
</dbReference>
<dbReference type="AlphaFoldDB" id="A0A6A6BZ25"/>
<feature type="compositionally biased region" description="Polar residues" evidence="1">
    <location>
        <begin position="174"/>
        <end position="184"/>
    </location>
</feature>
<sequence length="198" mass="21334">MSSHSSPAHPASDVSSPSSPAASPSAPQSPSSDALDVELVERQNELEDREWELDLREAAINDVANQISDREIDVRARERRLTQLVINWTGVQIPADQPMYEFLEQFDWTTLLVPPGFFGSGIALTDNVPQPAPAVQQMPMGPASSADRSSGHREAKATASTSTRAVKRKRSAEGETSTEANPGNSKKAKVVIDLTGDD</sequence>
<dbReference type="Proteomes" id="UP000799537">
    <property type="component" value="Unassembled WGS sequence"/>
</dbReference>
<accession>A0A6A6BZ25</accession>
<dbReference type="EMBL" id="ML993631">
    <property type="protein sequence ID" value="KAF2159965.1"/>
    <property type="molecule type" value="Genomic_DNA"/>
</dbReference>
<proteinExistence type="predicted"/>
<feature type="region of interest" description="Disordered" evidence="1">
    <location>
        <begin position="129"/>
        <end position="198"/>
    </location>
</feature>
<evidence type="ECO:0000313" key="3">
    <source>
        <dbReference type="Proteomes" id="UP000799537"/>
    </source>
</evidence>
<reference evidence="2" key="1">
    <citation type="journal article" date="2020" name="Stud. Mycol.">
        <title>101 Dothideomycetes genomes: a test case for predicting lifestyles and emergence of pathogens.</title>
        <authorList>
            <person name="Haridas S."/>
            <person name="Albert R."/>
            <person name="Binder M."/>
            <person name="Bloem J."/>
            <person name="Labutti K."/>
            <person name="Salamov A."/>
            <person name="Andreopoulos B."/>
            <person name="Baker S."/>
            <person name="Barry K."/>
            <person name="Bills G."/>
            <person name="Bluhm B."/>
            <person name="Cannon C."/>
            <person name="Castanera R."/>
            <person name="Culley D."/>
            <person name="Daum C."/>
            <person name="Ezra D."/>
            <person name="Gonzalez J."/>
            <person name="Henrissat B."/>
            <person name="Kuo A."/>
            <person name="Liang C."/>
            <person name="Lipzen A."/>
            <person name="Lutzoni F."/>
            <person name="Magnuson J."/>
            <person name="Mondo S."/>
            <person name="Nolan M."/>
            <person name="Ohm R."/>
            <person name="Pangilinan J."/>
            <person name="Park H.-J."/>
            <person name="Ramirez L."/>
            <person name="Alfaro M."/>
            <person name="Sun H."/>
            <person name="Tritt A."/>
            <person name="Yoshinaga Y."/>
            <person name="Zwiers L.-H."/>
            <person name="Turgeon B."/>
            <person name="Goodwin S."/>
            <person name="Spatafora J."/>
            <person name="Crous P."/>
            <person name="Grigoriev I."/>
        </authorList>
    </citation>
    <scope>NUCLEOTIDE SEQUENCE</scope>
    <source>
        <strain evidence="2">ATCC 36951</strain>
    </source>
</reference>
<feature type="compositionally biased region" description="Low complexity" evidence="1">
    <location>
        <begin position="133"/>
        <end position="143"/>
    </location>
</feature>
<keyword evidence="3" id="KW-1185">Reference proteome</keyword>
<evidence type="ECO:0000313" key="2">
    <source>
        <dbReference type="EMBL" id="KAF2159965.1"/>
    </source>
</evidence>
<evidence type="ECO:0000256" key="1">
    <source>
        <dbReference type="SAM" id="MobiDB-lite"/>
    </source>
</evidence>
<dbReference type="GeneID" id="54567725"/>
<feature type="compositionally biased region" description="Low complexity" evidence="1">
    <location>
        <begin position="1"/>
        <end position="34"/>
    </location>
</feature>
<feature type="region of interest" description="Disordered" evidence="1">
    <location>
        <begin position="1"/>
        <end position="35"/>
    </location>
</feature>
<gene>
    <name evidence="2" type="ORF">M409DRAFT_60369</name>
</gene>
<protein>
    <submittedName>
        <fullName evidence="2">Uncharacterized protein</fullName>
    </submittedName>
</protein>
<organism evidence="2 3">
    <name type="scientific">Zasmidium cellare ATCC 36951</name>
    <dbReference type="NCBI Taxonomy" id="1080233"/>
    <lineage>
        <taxon>Eukaryota</taxon>
        <taxon>Fungi</taxon>
        <taxon>Dikarya</taxon>
        <taxon>Ascomycota</taxon>
        <taxon>Pezizomycotina</taxon>
        <taxon>Dothideomycetes</taxon>
        <taxon>Dothideomycetidae</taxon>
        <taxon>Mycosphaerellales</taxon>
        <taxon>Mycosphaerellaceae</taxon>
        <taxon>Zasmidium</taxon>
    </lineage>
</organism>